<feature type="region of interest" description="Disordered" evidence="4">
    <location>
        <begin position="1"/>
        <end position="118"/>
    </location>
</feature>
<protein>
    <submittedName>
        <fullName evidence="5">Uncharacterized protein</fullName>
    </submittedName>
</protein>
<sequence length="645" mass="72599">MGVQRTGGGEGLGNCDGGGGRRKKKPLGRSPADPIFPVWLVDKGGQSQREKMQTTKQRSVSLEIPQRTSPVTPKTRASKIGDNGSNSSTSATSIRNPSERSPKVIVRRSPRSPVTEKRHATRLSELDTQIFQLQEDLKKTREQLNSSETCKKRMQKEAEEAKKQLQDMSAKLDNSQCQLVEFSAAEEARLQELRKISQERDRAWQSELEAIQKQHSIDSAALSSAMNEIQRLKVQLEMVLKSEAAYLKQSEVARTELQDLKQDMAETLSTIENLKVQLRNSKKSEVEAHTLVDETREQLEMAKTTIKTLHSEGLKLKESFSSEARVNSLEEVKNLNTNDLGEEVHFGKLSEKTRDNSMESEVRQLRSALEALEVKYQADQIQSTMQIRSAYELMERVKSESGLKEAALELLLNHTKAEITELRANLLKKEAELQHVADEKKLRTDNGEVQKAQMQSEFELKLIKSTNEITELKSNLMDKETELQNILEENEMLKSEMGKREVDNRKSNLTTIAELELAKAAEQDALIRLGYVTEEADKNSRKAARVAEQLDAAQAVNTEMESELKRLRIQCDQWRKAAEAAAGMLSSGHEDGRMGRTGSLDSDYSSIAGKLMSSPFSDDLDEESPKKKNTNMLRKIGGLWKKTPK</sequence>
<feature type="coiled-coil region" evidence="3">
    <location>
        <begin position="543"/>
        <end position="577"/>
    </location>
</feature>
<feature type="compositionally biased region" description="Gly residues" evidence="4">
    <location>
        <begin position="1"/>
        <end position="18"/>
    </location>
</feature>
<keyword evidence="6" id="KW-1185">Reference proteome</keyword>
<comment type="similarity">
    <text evidence="1">Belongs to the ICR family.</text>
</comment>
<keyword evidence="2 3" id="KW-0175">Coiled coil</keyword>
<dbReference type="InParanoid" id="A0A804JNS4"/>
<evidence type="ECO:0000256" key="3">
    <source>
        <dbReference type="SAM" id="Coils"/>
    </source>
</evidence>
<reference evidence="5" key="1">
    <citation type="submission" date="2021-05" db="UniProtKB">
        <authorList>
            <consortium name="EnsemblPlants"/>
        </authorList>
    </citation>
    <scope>IDENTIFICATION</scope>
    <source>
        <strain evidence="5">subsp. malaccensis</strain>
    </source>
</reference>
<dbReference type="EnsemblPlants" id="Ma06_t34770.3">
    <property type="protein sequence ID" value="Ma06_p34770.3"/>
    <property type="gene ID" value="Ma06_g34770"/>
</dbReference>
<evidence type="ECO:0000256" key="4">
    <source>
        <dbReference type="SAM" id="MobiDB-lite"/>
    </source>
</evidence>
<dbReference type="PANTHER" id="PTHR34224">
    <property type="entry name" value="INTERACTOR OF CONSTITUTIVE ACTIVE ROPS 2, CHLOROPLASTIC-RELATED"/>
    <property type="match status" value="1"/>
</dbReference>
<accession>A0A804JNS4</accession>
<evidence type="ECO:0000313" key="6">
    <source>
        <dbReference type="Proteomes" id="UP000012960"/>
    </source>
</evidence>
<feature type="region of interest" description="Disordered" evidence="4">
    <location>
        <begin position="614"/>
        <end position="645"/>
    </location>
</feature>
<dbReference type="OMA" id="LWRKNHH"/>
<dbReference type="Proteomes" id="UP000012960">
    <property type="component" value="Unplaced"/>
</dbReference>
<feature type="compositionally biased region" description="Polar residues" evidence="4">
    <location>
        <begin position="54"/>
        <end position="72"/>
    </location>
</feature>
<dbReference type="OrthoDB" id="1932291at2759"/>
<feature type="coiled-coil region" evidence="3">
    <location>
        <begin position="355"/>
        <end position="496"/>
    </location>
</feature>
<dbReference type="FunCoup" id="A0A804JNS4">
    <property type="interactions" value="204"/>
</dbReference>
<feature type="compositionally biased region" description="Polar residues" evidence="4">
    <location>
        <begin position="83"/>
        <end position="96"/>
    </location>
</feature>
<name>A0A804JNS4_MUSAM</name>
<dbReference type="PANTHER" id="PTHR34224:SF4">
    <property type="entry name" value="INTERACTOR OF CONSTITUTIVE ACTIVE ROPS 2, CHLOROPLASTIC"/>
    <property type="match status" value="1"/>
</dbReference>
<organism evidence="5 6">
    <name type="scientific">Musa acuminata subsp. malaccensis</name>
    <name type="common">Wild banana</name>
    <name type="synonym">Musa malaccensis</name>
    <dbReference type="NCBI Taxonomy" id="214687"/>
    <lineage>
        <taxon>Eukaryota</taxon>
        <taxon>Viridiplantae</taxon>
        <taxon>Streptophyta</taxon>
        <taxon>Embryophyta</taxon>
        <taxon>Tracheophyta</taxon>
        <taxon>Spermatophyta</taxon>
        <taxon>Magnoliopsida</taxon>
        <taxon>Liliopsida</taxon>
        <taxon>Zingiberales</taxon>
        <taxon>Musaceae</taxon>
        <taxon>Musa</taxon>
    </lineage>
</organism>
<evidence type="ECO:0000256" key="2">
    <source>
        <dbReference type="ARBA" id="ARBA00023054"/>
    </source>
</evidence>
<proteinExistence type="inferred from homology"/>
<feature type="coiled-coil region" evidence="3">
    <location>
        <begin position="222"/>
        <end position="312"/>
    </location>
</feature>
<feature type="coiled-coil region" evidence="3">
    <location>
        <begin position="123"/>
        <end position="178"/>
    </location>
</feature>
<evidence type="ECO:0000313" key="5">
    <source>
        <dbReference type="EnsemblPlants" id="Ma06_p34770.3"/>
    </source>
</evidence>
<dbReference type="InterPro" id="IPR029688">
    <property type="entry name" value="ICR"/>
</dbReference>
<dbReference type="AlphaFoldDB" id="A0A804JNS4"/>
<dbReference type="Gramene" id="Ma06_t34770.3">
    <property type="protein sequence ID" value="Ma06_p34770.3"/>
    <property type="gene ID" value="Ma06_g34770"/>
</dbReference>
<evidence type="ECO:0000256" key="1">
    <source>
        <dbReference type="ARBA" id="ARBA00009778"/>
    </source>
</evidence>